<name>A0A2P5T2B0_9GAMM</name>
<dbReference type="GO" id="GO:0006261">
    <property type="term" value="P:DNA-templated DNA replication"/>
    <property type="evidence" value="ECO:0007669"/>
    <property type="project" value="TreeGrafter"/>
</dbReference>
<evidence type="ECO:0000256" key="2">
    <source>
        <dbReference type="ARBA" id="ARBA00017703"/>
    </source>
</evidence>
<dbReference type="InterPro" id="IPR005790">
    <property type="entry name" value="DNA_polIII_delta"/>
</dbReference>
<keyword evidence="3" id="KW-0808">Transferase</keyword>
<dbReference type="Gene3D" id="1.10.8.60">
    <property type="match status" value="1"/>
</dbReference>
<dbReference type="RefSeq" id="WP_136132145.1">
    <property type="nucleotide sequence ID" value="NZ_PDKR01000001.1"/>
</dbReference>
<dbReference type="GO" id="GO:0009360">
    <property type="term" value="C:DNA polymerase III complex"/>
    <property type="evidence" value="ECO:0007669"/>
    <property type="project" value="UniProtKB-UniRule"/>
</dbReference>
<dbReference type="SUPFAM" id="SSF48019">
    <property type="entry name" value="post-AAA+ oligomerization domain-like"/>
    <property type="match status" value="1"/>
</dbReference>
<evidence type="ECO:0000313" key="13">
    <source>
        <dbReference type="EMBL" id="PPI88717.1"/>
    </source>
</evidence>
<dbReference type="OrthoDB" id="9770982at2"/>
<dbReference type="Gene3D" id="3.40.50.300">
    <property type="entry name" value="P-loop containing nucleotide triphosphate hydrolases"/>
    <property type="match status" value="1"/>
</dbReference>
<evidence type="ECO:0000256" key="8">
    <source>
        <dbReference type="ARBA" id="ARBA00034754"/>
    </source>
</evidence>
<evidence type="ECO:0000256" key="10">
    <source>
        <dbReference type="NCBIfam" id="TIGR01128"/>
    </source>
</evidence>
<evidence type="ECO:0000256" key="1">
    <source>
        <dbReference type="ARBA" id="ARBA00012417"/>
    </source>
</evidence>
<keyword evidence="5" id="KW-0235">DNA replication</keyword>
<reference evidence="13 14" key="1">
    <citation type="journal article" date="2018" name="Genome Biol. Evol.">
        <title>Cladogenesis and Genomic Streamlining in Extracellular Endosymbionts of Tropical Stink Bugs.</title>
        <authorList>
            <person name="Otero-Bravo A."/>
            <person name="Goffredi S."/>
            <person name="Sabree Z.L."/>
        </authorList>
    </citation>
    <scope>NUCLEOTIDE SEQUENCE [LARGE SCALE GENOMIC DNA]</scope>
    <source>
        <strain evidence="13 14">SoEO</strain>
    </source>
</reference>
<organism evidence="13 14">
    <name type="scientific">Candidatus Pantoea edessiphila</name>
    <dbReference type="NCBI Taxonomy" id="2044610"/>
    <lineage>
        <taxon>Bacteria</taxon>
        <taxon>Pseudomonadati</taxon>
        <taxon>Pseudomonadota</taxon>
        <taxon>Gammaproteobacteria</taxon>
        <taxon>Enterobacterales</taxon>
        <taxon>Erwiniaceae</taxon>
        <taxon>Pantoea</taxon>
    </lineage>
</organism>
<evidence type="ECO:0000256" key="9">
    <source>
        <dbReference type="ARBA" id="ARBA00049244"/>
    </source>
</evidence>
<dbReference type="CDD" id="cd18138">
    <property type="entry name" value="HLD_clamp_pol_III_delta"/>
    <property type="match status" value="1"/>
</dbReference>
<dbReference type="EC" id="2.7.7.7" evidence="1 10"/>
<dbReference type="PANTHER" id="PTHR34388:SF1">
    <property type="entry name" value="DNA POLYMERASE III SUBUNIT DELTA"/>
    <property type="match status" value="1"/>
</dbReference>
<evidence type="ECO:0000256" key="7">
    <source>
        <dbReference type="ARBA" id="ARBA00026073"/>
    </source>
</evidence>
<keyword evidence="4" id="KW-0548">Nucleotidyltransferase</keyword>
<feature type="domain" description="DNA polymerase III subunit delta C-terminal" evidence="12">
    <location>
        <begin position="216"/>
        <end position="336"/>
    </location>
</feature>
<evidence type="ECO:0000256" key="5">
    <source>
        <dbReference type="ARBA" id="ARBA00022705"/>
    </source>
</evidence>
<evidence type="ECO:0000256" key="4">
    <source>
        <dbReference type="ARBA" id="ARBA00022695"/>
    </source>
</evidence>
<proteinExistence type="inferred from homology"/>
<accession>A0A2P5T2B0</accession>
<evidence type="ECO:0000259" key="11">
    <source>
        <dbReference type="Pfam" id="PF06144"/>
    </source>
</evidence>
<dbReference type="InterPro" id="IPR032780">
    <property type="entry name" value="DNA_pol3_delt_C"/>
</dbReference>
<evidence type="ECO:0000259" key="12">
    <source>
        <dbReference type="Pfam" id="PF14840"/>
    </source>
</evidence>
<comment type="similarity">
    <text evidence="8">Belongs to the DNA polymerase HolA subunit family.</text>
</comment>
<gene>
    <name evidence="13" type="primary">holA</name>
    <name evidence="13" type="ORF">CRV09_00130</name>
</gene>
<dbReference type="Gene3D" id="1.20.272.10">
    <property type="match status" value="1"/>
</dbReference>
<comment type="caution">
    <text evidence="13">The sequence shown here is derived from an EMBL/GenBank/DDBJ whole genome shotgun (WGS) entry which is preliminary data.</text>
</comment>
<dbReference type="GO" id="GO:0003677">
    <property type="term" value="F:DNA binding"/>
    <property type="evidence" value="ECO:0007669"/>
    <property type="project" value="InterPro"/>
</dbReference>
<dbReference type="InterPro" id="IPR010372">
    <property type="entry name" value="DNA_pol3_delta_N"/>
</dbReference>
<keyword evidence="6" id="KW-0239">DNA-directed DNA polymerase</keyword>
<dbReference type="Pfam" id="PF06144">
    <property type="entry name" value="DNA_pol3_delta"/>
    <property type="match status" value="1"/>
</dbReference>
<dbReference type="InterPro" id="IPR027417">
    <property type="entry name" value="P-loop_NTPase"/>
</dbReference>
<comment type="catalytic activity">
    <reaction evidence="9">
        <text>DNA(n) + a 2'-deoxyribonucleoside 5'-triphosphate = DNA(n+1) + diphosphate</text>
        <dbReference type="Rhea" id="RHEA:22508"/>
        <dbReference type="Rhea" id="RHEA-COMP:17339"/>
        <dbReference type="Rhea" id="RHEA-COMP:17340"/>
        <dbReference type="ChEBI" id="CHEBI:33019"/>
        <dbReference type="ChEBI" id="CHEBI:61560"/>
        <dbReference type="ChEBI" id="CHEBI:173112"/>
        <dbReference type="EC" id="2.7.7.7"/>
    </reaction>
</comment>
<dbReference type="EMBL" id="PDKR01000001">
    <property type="protein sequence ID" value="PPI88717.1"/>
    <property type="molecule type" value="Genomic_DNA"/>
</dbReference>
<dbReference type="InterPro" id="IPR008921">
    <property type="entry name" value="DNA_pol3_clamp-load_cplx_C"/>
</dbReference>
<evidence type="ECO:0000256" key="3">
    <source>
        <dbReference type="ARBA" id="ARBA00022679"/>
    </source>
</evidence>
<evidence type="ECO:0000313" key="14">
    <source>
        <dbReference type="Proteomes" id="UP000295937"/>
    </source>
</evidence>
<dbReference type="NCBIfam" id="TIGR01128">
    <property type="entry name" value="holA"/>
    <property type="match status" value="1"/>
</dbReference>
<comment type="subunit">
    <text evidence="7">DNA polymerase III contains a core (composed of alpha, epsilon and theta chains) that associates with a tau subunit. This core dimerizes to form the POLIII' complex. PolIII' associates with the gamma complex (composed of gamma, delta, delta', psi and chi chains) and with the beta chain to form the complete DNA polymerase III complex.</text>
</comment>
<evidence type="ECO:0000256" key="6">
    <source>
        <dbReference type="ARBA" id="ARBA00022932"/>
    </source>
</evidence>
<feature type="domain" description="DNA polymerase III delta N-terminal" evidence="11">
    <location>
        <begin position="21"/>
        <end position="131"/>
    </location>
</feature>
<dbReference type="Pfam" id="PF14840">
    <property type="entry name" value="DNA_pol3_delt_C"/>
    <property type="match status" value="1"/>
</dbReference>
<dbReference type="GO" id="GO:0003887">
    <property type="term" value="F:DNA-directed DNA polymerase activity"/>
    <property type="evidence" value="ECO:0007669"/>
    <property type="project" value="UniProtKB-UniRule"/>
</dbReference>
<dbReference type="SUPFAM" id="SSF52540">
    <property type="entry name" value="P-loop containing nucleoside triphosphate hydrolases"/>
    <property type="match status" value="1"/>
</dbReference>
<dbReference type="PANTHER" id="PTHR34388">
    <property type="entry name" value="DNA POLYMERASE III SUBUNIT DELTA"/>
    <property type="match status" value="1"/>
</dbReference>
<protein>
    <recommendedName>
        <fullName evidence="2 10">DNA polymerase III subunit delta</fullName>
        <ecNumber evidence="1 10">2.7.7.7</ecNumber>
    </recommendedName>
</protein>
<sequence>MIKIYAQQLSTQLHKKLHNCYILIGNEPSLINESANLINTIAKKNGFGESFYFIIDNSTNWINLFIICNSLSLFNTKKVINLQFNEFSQNELITKQLNVLSKLLHPEILFIYRIGKLNKNDESSIWFKIISRCGISVLCWKLELNNLYKWVEIRAKDMKLSIDDNSIKLLCHYYEGNLSALTQTMKMLCLQWPDRKLTLSRVKLSISKTQCFSSIVWVNALLEGNIIRAIKILNELERSNNEAILLLNTLQRDILILVKLHYYQQKQKPLCVVMDNCNVWKQRRYLFKYALKRLDTTNLQTIIHLLIKVETSIKQNYTKIVWLQFEMLSFLLCNSNMLPIDFYRVL</sequence>
<dbReference type="AlphaFoldDB" id="A0A2P5T2B0"/>
<dbReference type="Proteomes" id="UP000295937">
    <property type="component" value="Unassembled WGS sequence"/>
</dbReference>